<comment type="caution">
    <text evidence="1">The sequence shown here is derived from an EMBL/GenBank/DDBJ whole genome shotgun (WGS) entry which is preliminary data.</text>
</comment>
<name>A0AC60PEQ6_IXOPE</name>
<reference evidence="1 2" key="1">
    <citation type="journal article" date="2020" name="Cell">
        <title>Large-Scale Comparative Analyses of Tick Genomes Elucidate Their Genetic Diversity and Vector Capacities.</title>
        <authorList>
            <consortium name="Tick Genome and Microbiome Consortium (TIGMIC)"/>
            <person name="Jia N."/>
            <person name="Wang J."/>
            <person name="Shi W."/>
            <person name="Du L."/>
            <person name="Sun Y."/>
            <person name="Zhan W."/>
            <person name="Jiang J.F."/>
            <person name="Wang Q."/>
            <person name="Zhang B."/>
            <person name="Ji P."/>
            <person name="Bell-Sakyi L."/>
            <person name="Cui X.M."/>
            <person name="Yuan T.T."/>
            <person name="Jiang B.G."/>
            <person name="Yang W.F."/>
            <person name="Lam T.T."/>
            <person name="Chang Q.C."/>
            <person name="Ding S.J."/>
            <person name="Wang X.J."/>
            <person name="Zhu J.G."/>
            <person name="Ruan X.D."/>
            <person name="Zhao L."/>
            <person name="Wei J.T."/>
            <person name="Ye R.Z."/>
            <person name="Que T.C."/>
            <person name="Du C.H."/>
            <person name="Zhou Y.H."/>
            <person name="Cheng J.X."/>
            <person name="Dai P.F."/>
            <person name="Guo W.B."/>
            <person name="Han X.H."/>
            <person name="Huang E.J."/>
            <person name="Li L.F."/>
            <person name="Wei W."/>
            <person name="Gao Y.C."/>
            <person name="Liu J.Z."/>
            <person name="Shao H.Z."/>
            <person name="Wang X."/>
            <person name="Wang C.C."/>
            <person name="Yang T.C."/>
            <person name="Huo Q.B."/>
            <person name="Li W."/>
            <person name="Chen H.Y."/>
            <person name="Chen S.E."/>
            <person name="Zhou L.G."/>
            <person name="Ni X.B."/>
            <person name="Tian J.H."/>
            <person name="Sheng Y."/>
            <person name="Liu T."/>
            <person name="Pan Y.S."/>
            <person name="Xia L.Y."/>
            <person name="Li J."/>
            <person name="Zhao F."/>
            <person name="Cao W.C."/>
        </authorList>
    </citation>
    <scope>NUCLEOTIDE SEQUENCE [LARGE SCALE GENOMIC DNA]</scope>
    <source>
        <strain evidence="1">Iper-2018</strain>
    </source>
</reference>
<keyword evidence="2" id="KW-1185">Reference proteome</keyword>
<dbReference type="EMBL" id="JABSTQ010010738">
    <property type="protein sequence ID" value="KAG0418414.1"/>
    <property type="molecule type" value="Genomic_DNA"/>
</dbReference>
<gene>
    <name evidence="1" type="ORF">HPB47_004879</name>
</gene>
<protein>
    <submittedName>
        <fullName evidence="1">Uncharacterized protein</fullName>
    </submittedName>
</protein>
<evidence type="ECO:0000313" key="2">
    <source>
        <dbReference type="Proteomes" id="UP000805193"/>
    </source>
</evidence>
<accession>A0AC60PEQ6</accession>
<dbReference type="Proteomes" id="UP000805193">
    <property type="component" value="Unassembled WGS sequence"/>
</dbReference>
<proteinExistence type="predicted"/>
<evidence type="ECO:0000313" key="1">
    <source>
        <dbReference type="EMBL" id="KAG0418414.1"/>
    </source>
</evidence>
<sequence length="338" mass="37023">MNLHQVLTGAVNAGDHCYSVGSVEGVPFTISAAYGKDVAIFEPSPLLQQTSAHKLDYKWIQTATIQLDYIVSVLSWNLEGTRLLTGGDWIQLWRCTIQGESEVLREDGGGGVRLAAGPAVSFQLGNEEAPPPLPEESASTSRPVSFLRFSPDGTLFASAGKSDRLVKIWHDSHKAPETAGQAAAARTCGGRGDQPWNFGFVYAAHPRAVTGLSWRRTSKFMPRGSVANMLVTSCRDNICRLWVQTLLPEDGLVNVQQIEALANQTPRLQTQRHRQRILQKLRHMKSLSEYQRRQAAQSGEEPRETIPSLPSTYSVHDFHSFGLQGSGVAAGLHFHLAG</sequence>
<organism evidence="1 2">
    <name type="scientific">Ixodes persulcatus</name>
    <name type="common">Taiga tick</name>
    <dbReference type="NCBI Taxonomy" id="34615"/>
    <lineage>
        <taxon>Eukaryota</taxon>
        <taxon>Metazoa</taxon>
        <taxon>Ecdysozoa</taxon>
        <taxon>Arthropoda</taxon>
        <taxon>Chelicerata</taxon>
        <taxon>Arachnida</taxon>
        <taxon>Acari</taxon>
        <taxon>Parasitiformes</taxon>
        <taxon>Ixodida</taxon>
        <taxon>Ixodoidea</taxon>
        <taxon>Ixodidae</taxon>
        <taxon>Ixodinae</taxon>
        <taxon>Ixodes</taxon>
    </lineage>
</organism>